<reference evidence="2 3" key="1">
    <citation type="submission" date="2019-04" db="EMBL/GenBank/DDBJ databases">
        <title>Comparative genomics and transcriptomics to analyze fruiting body development in filamentous ascomycetes.</title>
        <authorList>
            <consortium name="DOE Joint Genome Institute"/>
            <person name="Lutkenhaus R."/>
            <person name="Traeger S."/>
            <person name="Breuer J."/>
            <person name="Kuo A."/>
            <person name="Lipzen A."/>
            <person name="Pangilinan J."/>
            <person name="Dilworth D."/>
            <person name="Sandor L."/>
            <person name="Poggeler S."/>
            <person name="Barry K."/>
            <person name="Grigoriev I.V."/>
            <person name="Nowrousian M."/>
        </authorList>
    </citation>
    <scope>NUCLEOTIDE SEQUENCE [LARGE SCALE GENOMIC DNA]</scope>
    <source>
        <strain evidence="2 3">CBS 389.68</strain>
    </source>
</reference>
<accession>A0A4S2MSS8</accession>
<proteinExistence type="predicted"/>
<feature type="signal peptide" evidence="1">
    <location>
        <begin position="1"/>
        <end position="23"/>
    </location>
</feature>
<protein>
    <submittedName>
        <fullName evidence="2">Uncharacterized protein</fullName>
    </submittedName>
</protein>
<dbReference type="AlphaFoldDB" id="A0A4S2MSS8"/>
<keyword evidence="3" id="KW-1185">Reference proteome</keyword>
<evidence type="ECO:0000313" key="3">
    <source>
        <dbReference type="Proteomes" id="UP000298138"/>
    </source>
</evidence>
<sequence>MLAVFVCALCCVLCCAPCCVVLCCVCRRFWGWSCVVCGDVRDVGGWGMIGYSLDMM</sequence>
<feature type="non-terminal residue" evidence="2">
    <location>
        <position position="56"/>
    </location>
</feature>
<evidence type="ECO:0000256" key="1">
    <source>
        <dbReference type="SAM" id="SignalP"/>
    </source>
</evidence>
<dbReference type="EMBL" id="ML220132">
    <property type="protein sequence ID" value="TGZ79408.1"/>
    <property type="molecule type" value="Genomic_DNA"/>
</dbReference>
<name>A0A4S2MSS8_9PEZI</name>
<dbReference type="InParanoid" id="A0A4S2MSS8"/>
<feature type="chain" id="PRO_5020979544" evidence="1">
    <location>
        <begin position="24"/>
        <end position="56"/>
    </location>
</feature>
<evidence type="ECO:0000313" key="2">
    <source>
        <dbReference type="EMBL" id="TGZ79408.1"/>
    </source>
</evidence>
<keyword evidence="1" id="KW-0732">Signal</keyword>
<dbReference type="Proteomes" id="UP000298138">
    <property type="component" value="Unassembled WGS sequence"/>
</dbReference>
<organism evidence="2 3">
    <name type="scientific">Ascodesmis nigricans</name>
    <dbReference type="NCBI Taxonomy" id="341454"/>
    <lineage>
        <taxon>Eukaryota</taxon>
        <taxon>Fungi</taxon>
        <taxon>Dikarya</taxon>
        <taxon>Ascomycota</taxon>
        <taxon>Pezizomycotina</taxon>
        <taxon>Pezizomycetes</taxon>
        <taxon>Pezizales</taxon>
        <taxon>Ascodesmidaceae</taxon>
        <taxon>Ascodesmis</taxon>
    </lineage>
</organism>
<gene>
    <name evidence="2" type="ORF">EX30DRAFT_342491</name>
</gene>